<dbReference type="GO" id="GO:0003676">
    <property type="term" value="F:nucleic acid binding"/>
    <property type="evidence" value="ECO:0007669"/>
    <property type="project" value="InterPro"/>
</dbReference>
<protein>
    <recommendedName>
        <fullName evidence="2">DDE-1 domain-containing protein</fullName>
    </recommendedName>
</protein>
<dbReference type="Proteomes" id="UP000801492">
    <property type="component" value="Unassembled WGS sequence"/>
</dbReference>
<organism evidence="3 4">
    <name type="scientific">Ignelater luminosus</name>
    <name type="common">Cucubano</name>
    <name type="synonym">Pyrophorus luminosus</name>
    <dbReference type="NCBI Taxonomy" id="2038154"/>
    <lineage>
        <taxon>Eukaryota</taxon>
        <taxon>Metazoa</taxon>
        <taxon>Ecdysozoa</taxon>
        <taxon>Arthropoda</taxon>
        <taxon>Hexapoda</taxon>
        <taxon>Insecta</taxon>
        <taxon>Pterygota</taxon>
        <taxon>Neoptera</taxon>
        <taxon>Endopterygota</taxon>
        <taxon>Coleoptera</taxon>
        <taxon>Polyphaga</taxon>
        <taxon>Elateriformia</taxon>
        <taxon>Elateroidea</taxon>
        <taxon>Elateridae</taxon>
        <taxon>Agrypninae</taxon>
        <taxon>Pyrophorini</taxon>
        <taxon>Ignelater</taxon>
    </lineage>
</organism>
<feature type="domain" description="DDE-1" evidence="2">
    <location>
        <begin position="8"/>
        <end position="86"/>
    </location>
</feature>
<evidence type="ECO:0000256" key="1">
    <source>
        <dbReference type="SAM" id="MobiDB-lite"/>
    </source>
</evidence>
<accession>A0A8K0CZT6</accession>
<dbReference type="EMBL" id="VTPC01006961">
    <property type="protein sequence ID" value="KAF2894461.1"/>
    <property type="molecule type" value="Genomic_DNA"/>
</dbReference>
<evidence type="ECO:0000313" key="3">
    <source>
        <dbReference type="EMBL" id="KAF2894461.1"/>
    </source>
</evidence>
<dbReference type="OrthoDB" id="6694480at2759"/>
<feature type="region of interest" description="Disordered" evidence="1">
    <location>
        <begin position="152"/>
        <end position="194"/>
    </location>
</feature>
<feature type="non-terminal residue" evidence="3">
    <location>
        <position position="1"/>
    </location>
</feature>
<evidence type="ECO:0000259" key="2">
    <source>
        <dbReference type="Pfam" id="PF03184"/>
    </source>
</evidence>
<feature type="compositionally biased region" description="Polar residues" evidence="1">
    <location>
        <begin position="155"/>
        <end position="165"/>
    </location>
</feature>
<evidence type="ECO:0000313" key="4">
    <source>
        <dbReference type="Proteomes" id="UP000801492"/>
    </source>
</evidence>
<gene>
    <name evidence="3" type="ORF">ILUMI_11713</name>
</gene>
<dbReference type="InterPro" id="IPR004875">
    <property type="entry name" value="DDE_SF_endonuclease_dom"/>
</dbReference>
<reference evidence="3" key="1">
    <citation type="submission" date="2019-08" db="EMBL/GenBank/DDBJ databases">
        <title>The genome of the North American firefly Photinus pyralis.</title>
        <authorList>
            <consortium name="Photinus pyralis genome working group"/>
            <person name="Fallon T.R."/>
            <person name="Sander Lower S.E."/>
            <person name="Weng J.-K."/>
        </authorList>
    </citation>
    <scope>NUCLEOTIDE SEQUENCE</scope>
    <source>
        <strain evidence="3">TRF0915ILg1</strain>
        <tissue evidence="3">Whole body</tissue>
    </source>
</reference>
<keyword evidence="4" id="KW-1185">Reference proteome</keyword>
<sequence length="194" mass="22013">MDASKSSVSIMFTVVGDGSILPSYVVYKAEHPYSTWTTGSPKGTVYNRTPNGWFTMPVFEDYFLLIVFPYFKKVDKDKAKVMIDIKCLPTDNVDNDSWANSLGNYLEEARKRDIRPLCVRKKKLNLPPGRSIVDFMLEASCSNTNLFPRKKAKNVSKSEQYSVHDSSSDERFVSSGERPSNEEDDNGVDNTQRQ</sequence>
<comment type="caution">
    <text evidence="3">The sequence shown here is derived from an EMBL/GenBank/DDBJ whole genome shotgun (WGS) entry which is preliminary data.</text>
</comment>
<dbReference type="AlphaFoldDB" id="A0A8K0CZT6"/>
<proteinExistence type="predicted"/>
<name>A0A8K0CZT6_IGNLU</name>
<dbReference type="Pfam" id="PF03184">
    <property type="entry name" value="DDE_1"/>
    <property type="match status" value="1"/>
</dbReference>